<keyword evidence="2" id="KW-1185">Reference proteome</keyword>
<proteinExistence type="predicted"/>
<gene>
    <name evidence="1" type="ORF">AKJ09_02315</name>
</gene>
<accession>A0A0K1PQI6</accession>
<organism evidence="1 2">
    <name type="scientific">Labilithrix luteola</name>
    <dbReference type="NCBI Taxonomy" id="1391654"/>
    <lineage>
        <taxon>Bacteria</taxon>
        <taxon>Pseudomonadati</taxon>
        <taxon>Myxococcota</taxon>
        <taxon>Polyangia</taxon>
        <taxon>Polyangiales</taxon>
        <taxon>Labilitrichaceae</taxon>
        <taxon>Labilithrix</taxon>
    </lineage>
</organism>
<dbReference type="Proteomes" id="UP000064967">
    <property type="component" value="Chromosome"/>
</dbReference>
<dbReference type="KEGG" id="llu:AKJ09_02315"/>
<dbReference type="AlphaFoldDB" id="A0A0K1PQI6"/>
<dbReference type="EMBL" id="CP012333">
    <property type="protein sequence ID" value="AKU95651.1"/>
    <property type="molecule type" value="Genomic_DNA"/>
</dbReference>
<name>A0A0K1PQI6_9BACT</name>
<sequence length="81" mass="8851">MEARTPVGSRGWIGTEQAARAERSWLTLGREELAIAIGASVISTVRAIRTVRFTSIGLGNDILRRLGGRVVVVVARARRHE</sequence>
<evidence type="ECO:0000313" key="2">
    <source>
        <dbReference type="Proteomes" id="UP000064967"/>
    </source>
</evidence>
<evidence type="ECO:0000313" key="1">
    <source>
        <dbReference type="EMBL" id="AKU95651.1"/>
    </source>
</evidence>
<reference evidence="1 2" key="1">
    <citation type="submission" date="2015-08" db="EMBL/GenBank/DDBJ databases">
        <authorList>
            <person name="Babu N.S."/>
            <person name="Beckwith C.J."/>
            <person name="Beseler K.G."/>
            <person name="Brison A."/>
            <person name="Carone J.V."/>
            <person name="Caskin T.P."/>
            <person name="Diamond M."/>
            <person name="Durham M.E."/>
            <person name="Foxe J.M."/>
            <person name="Go M."/>
            <person name="Henderson B.A."/>
            <person name="Jones I.B."/>
            <person name="McGettigan J.A."/>
            <person name="Micheletti S.J."/>
            <person name="Nasrallah M.E."/>
            <person name="Ortiz D."/>
            <person name="Piller C.R."/>
            <person name="Privatt S.R."/>
            <person name="Schneider S.L."/>
            <person name="Sharp S."/>
            <person name="Smith T.C."/>
            <person name="Stanton J.D."/>
            <person name="Ullery H.E."/>
            <person name="Wilson R.J."/>
            <person name="Serrano M.G."/>
            <person name="Buck G."/>
            <person name="Lee V."/>
            <person name="Wang Y."/>
            <person name="Carvalho R."/>
            <person name="Voegtly L."/>
            <person name="Shi R."/>
            <person name="Duckworth R."/>
            <person name="Johnson A."/>
            <person name="Loviza R."/>
            <person name="Walstead R."/>
            <person name="Shah Z."/>
            <person name="Kiflezghi M."/>
            <person name="Wade K."/>
            <person name="Ball S.L."/>
            <person name="Bradley K.W."/>
            <person name="Asai D.J."/>
            <person name="Bowman C.A."/>
            <person name="Russell D.A."/>
            <person name="Pope W.H."/>
            <person name="Jacobs-Sera D."/>
            <person name="Hendrix R.W."/>
            <person name="Hatfull G.F."/>
        </authorList>
    </citation>
    <scope>NUCLEOTIDE SEQUENCE [LARGE SCALE GENOMIC DNA]</scope>
    <source>
        <strain evidence="1 2">DSM 27648</strain>
    </source>
</reference>
<dbReference type="STRING" id="1391654.AKJ09_02315"/>
<protein>
    <submittedName>
        <fullName evidence="1">Uncharacterized protein</fullName>
    </submittedName>
</protein>